<evidence type="ECO:0000313" key="2">
    <source>
        <dbReference type="EMBL" id="GGX51524.1"/>
    </source>
</evidence>
<comment type="caution">
    <text evidence="2">The sequence shown here is derived from an EMBL/GenBank/DDBJ whole genome shotgun (WGS) entry which is preliminary data.</text>
</comment>
<accession>A0A918K5U6</accession>
<feature type="transmembrane region" description="Helical" evidence="1">
    <location>
        <begin position="55"/>
        <end position="74"/>
    </location>
</feature>
<sequence length="77" mass="8091">MTPVFSSTVRSRPSRDIAAIPAKWAALNKHEQQEKRGDLIMASKKAGLTDAQADAIAAVIIVATVVAAAIYWVATAG</sequence>
<proteinExistence type="predicted"/>
<keyword evidence="1" id="KW-0812">Transmembrane</keyword>
<reference evidence="2" key="2">
    <citation type="submission" date="2020-09" db="EMBL/GenBank/DDBJ databases">
        <authorList>
            <person name="Sun Q."/>
            <person name="Kim S."/>
        </authorList>
    </citation>
    <scope>NUCLEOTIDE SEQUENCE</scope>
    <source>
        <strain evidence="2">KCTC 22169</strain>
    </source>
</reference>
<organism evidence="2 3">
    <name type="scientific">Saccharospirillum salsuginis</name>
    <dbReference type="NCBI Taxonomy" id="418750"/>
    <lineage>
        <taxon>Bacteria</taxon>
        <taxon>Pseudomonadati</taxon>
        <taxon>Pseudomonadota</taxon>
        <taxon>Gammaproteobacteria</taxon>
        <taxon>Oceanospirillales</taxon>
        <taxon>Saccharospirillaceae</taxon>
        <taxon>Saccharospirillum</taxon>
    </lineage>
</organism>
<evidence type="ECO:0000313" key="3">
    <source>
        <dbReference type="Proteomes" id="UP000626148"/>
    </source>
</evidence>
<dbReference type="EMBL" id="BMXR01000004">
    <property type="protein sequence ID" value="GGX51524.1"/>
    <property type="molecule type" value="Genomic_DNA"/>
</dbReference>
<dbReference type="Proteomes" id="UP000626148">
    <property type="component" value="Unassembled WGS sequence"/>
</dbReference>
<reference evidence="2" key="1">
    <citation type="journal article" date="2014" name="Int. J. Syst. Evol. Microbiol.">
        <title>Complete genome sequence of Corynebacterium casei LMG S-19264T (=DSM 44701T), isolated from a smear-ripened cheese.</title>
        <authorList>
            <consortium name="US DOE Joint Genome Institute (JGI-PGF)"/>
            <person name="Walter F."/>
            <person name="Albersmeier A."/>
            <person name="Kalinowski J."/>
            <person name="Ruckert C."/>
        </authorList>
    </citation>
    <scope>NUCLEOTIDE SEQUENCE</scope>
    <source>
        <strain evidence="2">KCTC 22169</strain>
    </source>
</reference>
<keyword evidence="3" id="KW-1185">Reference proteome</keyword>
<keyword evidence="1" id="KW-1133">Transmembrane helix</keyword>
<dbReference type="AlphaFoldDB" id="A0A918K5U6"/>
<keyword evidence="1" id="KW-0472">Membrane</keyword>
<gene>
    <name evidence="2" type="ORF">GCM10007392_18520</name>
</gene>
<protein>
    <submittedName>
        <fullName evidence="2">Uncharacterized protein</fullName>
    </submittedName>
</protein>
<evidence type="ECO:0000256" key="1">
    <source>
        <dbReference type="SAM" id="Phobius"/>
    </source>
</evidence>
<name>A0A918K5U6_9GAMM</name>
<dbReference type="RefSeq" id="WP_189608534.1">
    <property type="nucleotide sequence ID" value="NZ_BMXR01000004.1"/>
</dbReference>